<dbReference type="GO" id="GO:0012505">
    <property type="term" value="C:endomembrane system"/>
    <property type="evidence" value="ECO:0007669"/>
    <property type="project" value="TreeGrafter"/>
</dbReference>
<dbReference type="PANTHER" id="PTHR14894:SF0">
    <property type="entry name" value="CDK5 REGULATORY SUBUNIT-ASSOCIATED PROTEIN 3"/>
    <property type="match status" value="1"/>
</dbReference>
<dbReference type="PANTHER" id="PTHR14894">
    <property type="entry name" value="CDK5 REGULATORY SUBUNIT-ASSOCIATED PROTEIN 3"/>
    <property type="match status" value="1"/>
</dbReference>
<dbReference type="Proteomes" id="UP000663836">
    <property type="component" value="Unassembled WGS sequence"/>
</dbReference>
<dbReference type="InterPro" id="IPR008491">
    <property type="entry name" value="CDK5RAP3"/>
</dbReference>
<protein>
    <submittedName>
        <fullName evidence="2">Uncharacterized protein</fullName>
    </submittedName>
</protein>
<evidence type="ECO:0000313" key="3">
    <source>
        <dbReference type="Proteomes" id="UP000663836"/>
    </source>
</evidence>
<evidence type="ECO:0000313" key="2">
    <source>
        <dbReference type="EMBL" id="CAF3667240.1"/>
    </source>
</evidence>
<reference evidence="2" key="1">
    <citation type="submission" date="2021-02" db="EMBL/GenBank/DDBJ databases">
        <authorList>
            <person name="Nowell W R."/>
        </authorList>
    </citation>
    <scope>NUCLEOTIDE SEQUENCE</scope>
</reference>
<proteinExistence type="inferred from homology"/>
<comment type="similarity">
    <text evidence="1">Belongs to the CDK5RAP3 family.</text>
</comment>
<dbReference type="Pfam" id="PF05600">
    <property type="entry name" value="CDK5RAP3"/>
    <property type="match status" value="2"/>
</dbReference>
<evidence type="ECO:0000256" key="1">
    <source>
        <dbReference type="ARBA" id="ARBA00007478"/>
    </source>
</evidence>
<dbReference type="AlphaFoldDB" id="A0A818SBQ4"/>
<name>A0A818SBQ4_9BILA</name>
<feature type="non-terminal residue" evidence="2">
    <location>
        <position position="1"/>
    </location>
</feature>
<gene>
    <name evidence="2" type="ORF">JBS370_LOCUS7292</name>
</gene>
<dbReference type="GO" id="GO:0007346">
    <property type="term" value="P:regulation of mitotic cell cycle"/>
    <property type="evidence" value="ECO:0007669"/>
    <property type="project" value="TreeGrafter"/>
</dbReference>
<comment type="caution">
    <text evidence="2">The sequence shown here is derived from an EMBL/GenBank/DDBJ whole genome shotgun (WGS) entry which is preliminary data.</text>
</comment>
<dbReference type="EMBL" id="CAJOBD010000430">
    <property type="protein sequence ID" value="CAF3667240.1"/>
    <property type="molecule type" value="Genomic_DNA"/>
</dbReference>
<organism evidence="2 3">
    <name type="scientific">Rotaria sordida</name>
    <dbReference type="NCBI Taxonomy" id="392033"/>
    <lineage>
        <taxon>Eukaryota</taxon>
        <taxon>Metazoa</taxon>
        <taxon>Spiralia</taxon>
        <taxon>Gnathifera</taxon>
        <taxon>Rotifera</taxon>
        <taxon>Eurotatoria</taxon>
        <taxon>Bdelloidea</taxon>
        <taxon>Philodinida</taxon>
        <taxon>Philodinidae</taxon>
        <taxon>Rotaria</taxon>
    </lineage>
</organism>
<sequence length="178" mass="21333">VWKLLVKQIEEKSSLQQPEYDHKLLQRHQIINTKYLINYQQRLIIGKYRRSTIDIHLTKLVDWLVDRRYCSKDWNERSGAQLCIDMSLKVSIIFNTFLTFYLISCDDVQREFIQPIEYLPNICTELANGDKSSILSLKFTIEFYTEFMKDFHSSSKSDNEQFLLLINYLIENRNTIVY</sequence>
<accession>A0A818SBQ4</accession>